<dbReference type="Gene3D" id="2.160.10.10">
    <property type="entry name" value="Hexapeptide repeat proteins"/>
    <property type="match status" value="1"/>
</dbReference>
<dbReference type="PANTHER" id="PTHR23416:SF78">
    <property type="entry name" value="LIPOPOLYSACCHARIDE BIOSYNTHESIS O-ACETYL TRANSFERASE WBBJ-RELATED"/>
    <property type="match status" value="1"/>
</dbReference>
<dbReference type="PANTHER" id="PTHR23416">
    <property type="entry name" value="SIALIC ACID SYNTHASE-RELATED"/>
    <property type="match status" value="1"/>
</dbReference>
<accession>C8VYP6</accession>
<dbReference type="InterPro" id="IPR051159">
    <property type="entry name" value="Hexapeptide_acetyltransf"/>
</dbReference>
<evidence type="ECO:0000256" key="2">
    <source>
        <dbReference type="ARBA" id="ARBA00022737"/>
    </source>
</evidence>
<name>C8VYP6_DESAS</name>
<dbReference type="Proteomes" id="UP000002217">
    <property type="component" value="Chromosome"/>
</dbReference>
<evidence type="ECO:0000313" key="3">
    <source>
        <dbReference type="EMBL" id="ACV64767.1"/>
    </source>
</evidence>
<dbReference type="Pfam" id="PF00132">
    <property type="entry name" value="Hexapep"/>
    <property type="match status" value="1"/>
</dbReference>
<dbReference type="CDD" id="cd04647">
    <property type="entry name" value="LbH_MAT_like"/>
    <property type="match status" value="1"/>
</dbReference>
<dbReference type="eggNOG" id="COG0110">
    <property type="taxonomic scope" value="Bacteria"/>
</dbReference>
<dbReference type="OrthoDB" id="9801697at2"/>
<dbReference type="EMBL" id="CP001720">
    <property type="protein sequence ID" value="ACV64767.1"/>
    <property type="molecule type" value="Genomic_DNA"/>
</dbReference>
<dbReference type="SUPFAM" id="SSF51161">
    <property type="entry name" value="Trimeric LpxA-like enzymes"/>
    <property type="match status" value="1"/>
</dbReference>
<dbReference type="InterPro" id="IPR001451">
    <property type="entry name" value="Hexapep"/>
</dbReference>
<organism evidence="3 4">
    <name type="scientific">Desulfofarcimen acetoxidans (strain ATCC 49208 / DSM 771 / KCTC 5769 / VKM B-1644 / 5575)</name>
    <name type="common">Desulfotomaculum acetoxidans</name>
    <dbReference type="NCBI Taxonomy" id="485916"/>
    <lineage>
        <taxon>Bacteria</taxon>
        <taxon>Bacillati</taxon>
        <taxon>Bacillota</taxon>
        <taxon>Clostridia</taxon>
        <taxon>Eubacteriales</taxon>
        <taxon>Peptococcaceae</taxon>
        <taxon>Desulfofarcimen</taxon>
    </lineage>
</organism>
<dbReference type="RefSeq" id="WP_015759437.1">
    <property type="nucleotide sequence ID" value="NC_013216.1"/>
</dbReference>
<dbReference type="STRING" id="485916.Dtox_4095"/>
<proteinExistence type="predicted"/>
<dbReference type="GO" id="GO:0016740">
    <property type="term" value="F:transferase activity"/>
    <property type="evidence" value="ECO:0007669"/>
    <property type="project" value="UniProtKB-KW"/>
</dbReference>
<dbReference type="HOGENOM" id="CLU_051638_7_1_9"/>
<gene>
    <name evidence="3" type="ordered locus">Dtox_4095</name>
</gene>
<reference evidence="3 4" key="1">
    <citation type="journal article" date="2009" name="Stand. Genomic Sci.">
        <title>Complete genome sequence of Desulfotomaculum acetoxidans type strain (5575).</title>
        <authorList>
            <person name="Spring S."/>
            <person name="Lapidus A."/>
            <person name="Schroder M."/>
            <person name="Gleim D."/>
            <person name="Sims D."/>
            <person name="Meincke L."/>
            <person name="Glavina Del Rio T."/>
            <person name="Tice H."/>
            <person name="Copeland A."/>
            <person name="Cheng J.F."/>
            <person name="Lucas S."/>
            <person name="Chen F."/>
            <person name="Nolan M."/>
            <person name="Bruce D."/>
            <person name="Goodwin L."/>
            <person name="Pitluck S."/>
            <person name="Ivanova N."/>
            <person name="Mavromatis K."/>
            <person name="Mikhailova N."/>
            <person name="Pati A."/>
            <person name="Chen A."/>
            <person name="Palaniappan K."/>
            <person name="Land M."/>
            <person name="Hauser L."/>
            <person name="Chang Y.J."/>
            <person name="Jeffries C.D."/>
            <person name="Chain P."/>
            <person name="Saunders E."/>
            <person name="Brettin T."/>
            <person name="Detter J.C."/>
            <person name="Goker M."/>
            <person name="Bristow J."/>
            <person name="Eisen J.A."/>
            <person name="Markowitz V."/>
            <person name="Hugenholtz P."/>
            <person name="Kyrpides N.C."/>
            <person name="Klenk H.P."/>
            <person name="Han C."/>
        </authorList>
    </citation>
    <scope>NUCLEOTIDE SEQUENCE [LARGE SCALE GENOMIC DNA]</scope>
    <source>
        <strain evidence="4">ATCC 49208 / DSM 771 / VKM B-1644</strain>
    </source>
</reference>
<dbReference type="InterPro" id="IPR011004">
    <property type="entry name" value="Trimer_LpxA-like_sf"/>
</dbReference>
<evidence type="ECO:0000313" key="4">
    <source>
        <dbReference type="Proteomes" id="UP000002217"/>
    </source>
</evidence>
<sequence length="182" mass="20532">MVILNFIKILKSYIRLLLCKVVLGKKLKLRNFFYTYIDSFVNIEINKNGCIFMGKNVRIRKMCNLKCTSGIIRIGNNVFFNNFVSLNCREHIEVGDDCLFGENVKIYDHDHTFRQGEKTSMLPIVSQRIIIGNNVWIGANVVILKGVSIGDNAVIGAGSLINKDVGASTIIYNKKDNIIKSI</sequence>
<keyword evidence="1 3" id="KW-0808">Transferase</keyword>
<keyword evidence="2" id="KW-0677">Repeat</keyword>
<keyword evidence="4" id="KW-1185">Reference proteome</keyword>
<protein>
    <submittedName>
        <fullName evidence="3">Acetyltransferase (Isoleucine patch superfamily)-like protein</fullName>
    </submittedName>
</protein>
<dbReference type="PROSITE" id="PS00101">
    <property type="entry name" value="HEXAPEP_TRANSFERASES"/>
    <property type="match status" value="1"/>
</dbReference>
<evidence type="ECO:0000256" key="1">
    <source>
        <dbReference type="ARBA" id="ARBA00022679"/>
    </source>
</evidence>
<dbReference type="KEGG" id="dae:Dtox_4095"/>
<dbReference type="AlphaFoldDB" id="C8VYP6"/>
<dbReference type="InterPro" id="IPR018357">
    <property type="entry name" value="Hexapep_transf_CS"/>
</dbReference>